<dbReference type="GO" id="GO:0004722">
    <property type="term" value="F:protein serine/threonine phosphatase activity"/>
    <property type="evidence" value="ECO:0007669"/>
    <property type="project" value="UniProtKB-EC"/>
</dbReference>
<reference evidence="4" key="2">
    <citation type="journal article" date="2022" name="Microbiol. Resour. Announc.">
        <title>Whole-Genome Sequence of Entomortierella parvispora E1425, a Mucoromycotan Fungus Associated with Burkholderiaceae-Related Endosymbiotic Bacteria.</title>
        <authorList>
            <person name="Herlambang A."/>
            <person name="Guo Y."/>
            <person name="Takashima Y."/>
            <person name="Narisawa K."/>
            <person name="Ohta H."/>
            <person name="Nishizawa T."/>
        </authorList>
    </citation>
    <scope>NUCLEOTIDE SEQUENCE</scope>
    <source>
        <strain evidence="4">E1425</strain>
    </source>
</reference>
<feature type="domain" description="PPM-type phosphatase" evidence="3">
    <location>
        <begin position="276"/>
        <end position="677"/>
    </location>
</feature>
<dbReference type="FunFam" id="3.60.40.10:FF:000130">
    <property type="entry name" value="Related to PTC7-type 2C protein phosphatase"/>
    <property type="match status" value="1"/>
</dbReference>
<keyword evidence="5" id="KW-1185">Reference proteome</keyword>
<dbReference type="InterPro" id="IPR036457">
    <property type="entry name" value="PPM-type-like_dom_sf"/>
</dbReference>
<comment type="catalytic activity">
    <reaction evidence="1">
        <text>O-phospho-L-seryl-[protein] + H2O = L-seryl-[protein] + phosphate</text>
        <dbReference type="Rhea" id="RHEA:20629"/>
        <dbReference type="Rhea" id="RHEA-COMP:9863"/>
        <dbReference type="Rhea" id="RHEA-COMP:11604"/>
        <dbReference type="ChEBI" id="CHEBI:15377"/>
        <dbReference type="ChEBI" id="CHEBI:29999"/>
        <dbReference type="ChEBI" id="CHEBI:43474"/>
        <dbReference type="ChEBI" id="CHEBI:83421"/>
        <dbReference type="EC" id="3.1.3.16"/>
    </reaction>
</comment>
<feature type="compositionally biased region" description="Low complexity" evidence="2">
    <location>
        <begin position="22"/>
        <end position="51"/>
    </location>
</feature>
<feature type="region of interest" description="Disordered" evidence="2">
    <location>
        <begin position="524"/>
        <end position="574"/>
    </location>
</feature>
<dbReference type="Pfam" id="PF07228">
    <property type="entry name" value="SpoIIE"/>
    <property type="match status" value="1"/>
</dbReference>
<evidence type="ECO:0000256" key="2">
    <source>
        <dbReference type="SAM" id="MobiDB-lite"/>
    </source>
</evidence>
<keyword evidence="1" id="KW-0460">Magnesium</keyword>
<comment type="cofactor">
    <cofactor evidence="1">
        <name>Mn(2+)</name>
        <dbReference type="ChEBI" id="CHEBI:29035"/>
    </cofactor>
</comment>
<dbReference type="OrthoDB" id="60843at2759"/>
<accession>A0A9P3LUR1</accession>
<protein>
    <recommendedName>
        <fullName evidence="1">Protein phosphatase</fullName>
        <ecNumber evidence="1">3.1.3.16</ecNumber>
    </recommendedName>
</protein>
<evidence type="ECO:0000313" key="5">
    <source>
        <dbReference type="Proteomes" id="UP000827284"/>
    </source>
</evidence>
<organism evidence="4 5">
    <name type="scientific">Entomortierella parvispora</name>
    <dbReference type="NCBI Taxonomy" id="205924"/>
    <lineage>
        <taxon>Eukaryota</taxon>
        <taxon>Fungi</taxon>
        <taxon>Fungi incertae sedis</taxon>
        <taxon>Mucoromycota</taxon>
        <taxon>Mortierellomycotina</taxon>
        <taxon>Mortierellomycetes</taxon>
        <taxon>Mortierellales</taxon>
        <taxon>Mortierellaceae</taxon>
        <taxon>Entomortierella</taxon>
    </lineage>
</organism>
<feature type="compositionally biased region" description="Polar residues" evidence="2">
    <location>
        <begin position="537"/>
        <end position="574"/>
    </location>
</feature>
<dbReference type="Gene3D" id="3.60.40.10">
    <property type="entry name" value="PPM-type phosphatase domain"/>
    <property type="match status" value="1"/>
</dbReference>
<keyword evidence="1" id="KW-0479">Metal-binding</keyword>
<gene>
    <name evidence="4" type="ORF">EMPS_03280</name>
</gene>
<evidence type="ECO:0000259" key="3">
    <source>
        <dbReference type="PROSITE" id="PS51746"/>
    </source>
</evidence>
<keyword evidence="1" id="KW-0464">Manganese</keyword>
<keyword evidence="1" id="KW-0378">Hydrolase</keyword>
<dbReference type="EC" id="3.1.3.16" evidence="1"/>
<sequence length="687" mass="72792">MSQAKHLHSTILRGRGRGQQLLQQLHHAASSAPSSSSSCSSSSSSLHLFSSRPVSGGPASLDSSARPCSIHSQPHSQPPPLQSAQIRAVVAQQHRQLHSVAPTAAVGKQQQQQQQQHQYHHHPLHPPTSCHHTRTRQRDLCSSSSSCLLHTSSHNNSLASPSPAEVAAATTAASSSIPSAASSSTAAAGGAHVYGGQTSSSVPAWTSELPWIDPHTQASFVDPAAATSTASGQTTSTTTATTTASFFDQPFQNTRHNFVFAHGASGFAKHPAKAPTLTPEEDRAYLSVQVGEDSYFRRHDALGVADGVGGWSGTTGANPALYSRKLMHYAFLELEKYDNIEEDAFYDYFNVNPVHILQKSYEQSARDAKKEGLIGSSTACLAILRDDELRIANLGDCGVSIIRRNEFIFRTEEQQHSFNYPYQLGTGSTDSPADAQVFTVKVESGDIVVMGTDGIFDNLFDEDILEEVVRCVNGSDAITNQSPYGTGKPVTSTLLSGKGLWSGLTSGAAKLASSSSSTIAAMAGGKASNASEPPVQPCSTEENESLASLLQGTDGSEPTPTAHTETESSDPSATELSPIALAAVAAAESSGLHPSASLYPHATLASLTAQAEALARKQYERKIPEPSVISDALAKRAKNVSEDTRHHGSPFQSRAMQEGLYYQGGKQDDMSVLVAIIKVAEDSPDRR</sequence>
<dbReference type="Proteomes" id="UP000827284">
    <property type="component" value="Unassembled WGS sequence"/>
</dbReference>
<dbReference type="PANTHER" id="PTHR12320">
    <property type="entry name" value="PROTEIN PHOSPHATASE 2C"/>
    <property type="match status" value="1"/>
</dbReference>
<dbReference type="PROSITE" id="PS51746">
    <property type="entry name" value="PPM_2"/>
    <property type="match status" value="1"/>
</dbReference>
<dbReference type="InterPro" id="IPR039123">
    <property type="entry name" value="PPTC7"/>
</dbReference>
<evidence type="ECO:0000256" key="1">
    <source>
        <dbReference type="RuleBase" id="RU366020"/>
    </source>
</evidence>
<comment type="similarity">
    <text evidence="1">Belongs to the PP2C family.</text>
</comment>
<dbReference type="SMART" id="SM00332">
    <property type="entry name" value="PP2Cc"/>
    <property type="match status" value="1"/>
</dbReference>
<feature type="region of interest" description="Disordered" evidence="2">
    <location>
        <begin position="22"/>
        <end position="137"/>
    </location>
</feature>
<dbReference type="PANTHER" id="PTHR12320:SF84">
    <property type="entry name" value="PROTEIN PHOSPHATASE"/>
    <property type="match status" value="1"/>
</dbReference>
<dbReference type="EMBL" id="BQFW01000004">
    <property type="protein sequence ID" value="GJJ70930.1"/>
    <property type="molecule type" value="Genomic_DNA"/>
</dbReference>
<evidence type="ECO:0000313" key="4">
    <source>
        <dbReference type="EMBL" id="GJJ70930.1"/>
    </source>
</evidence>
<keyword evidence="1" id="KW-0904">Protein phosphatase</keyword>
<dbReference type="SMART" id="SM00331">
    <property type="entry name" value="PP2C_SIG"/>
    <property type="match status" value="1"/>
</dbReference>
<comment type="cofactor">
    <cofactor evidence="1">
        <name>Mg(2+)</name>
        <dbReference type="ChEBI" id="CHEBI:18420"/>
    </cofactor>
</comment>
<dbReference type="SUPFAM" id="SSF81606">
    <property type="entry name" value="PP2C-like"/>
    <property type="match status" value="1"/>
</dbReference>
<name>A0A9P3LUR1_9FUNG</name>
<dbReference type="AlphaFoldDB" id="A0A9P3LUR1"/>
<comment type="catalytic activity">
    <reaction evidence="1">
        <text>O-phospho-L-threonyl-[protein] + H2O = L-threonyl-[protein] + phosphate</text>
        <dbReference type="Rhea" id="RHEA:47004"/>
        <dbReference type="Rhea" id="RHEA-COMP:11060"/>
        <dbReference type="Rhea" id="RHEA-COMP:11605"/>
        <dbReference type="ChEBI" id="CHEBI:15377"/>
        <dbReference type="ChEBI" id="CHEBI:30013"/>
        <dbReference type="ChEBI" id="CHEBI:43474"/>
        <dbReference type="ChEBI" id="CHEBI:61977"/>
        <dbReference type="EC" id="3.1.3.16"/>
    </reaction>
</comment>
<dbReference type="GO" id="GO:0046872">
    <property type="term" value="F:metal ion binding"/>
    <property type="evidence" value="ECO:0007669"/>
    <property type="project" value="UniProtKB-UniRule"/>
</dbReference>
<proteinExistence type="inferred from homology"/>
<dbReference type="InterPro" id="IPR001932">
    <property type="entry name" value="PPM-type_phosphatase-like_dom"/>
</dbReference>
<comment type="caution">
    <text evidence="4">The sequence shown here is derived from an EMBL/GenBank/DDBJ whole genome shotgun (WGS) entry which is preliminary data.</text>
</comment>
<reference evidence="4" key="1">
    <citation type="submission" date="2021-11" db="EMBL/GenBank/DDBJ databases">
        <authorList>
            <person name="Herlambang A."/>
            <person name="Guo Y."/>
            <person name="Takashima Y."/>
            <person name="Nishizawa T."/>
        </authorList>
    </citation>
    <scope>NUCLEOTIDE SEQUENCE</scope>
    <source>
        <strain evidence="4">E1425</strain>
    </source>
</reference>